<dbReference type="InParanoid" id="J9DAI1"/>
<keyword evidence="2" id="KW-0812">Transmembrane</keyword>
<dbReference type="HOGENOM" id="CLU_808988_0_0_1"/>
<evidence type="ECO:0000256" key="1">
    <source>
        <dbReference type="SAM" id="MobiDB-lite"/>
    </source>
</evidence>
<reference evidence="3 4" key="1">
    <citation type="submission" date="2011-08" db="EMBL/GenBank/DDBJ databases">
        <authorList>
            <person name="Liu Z.J."/>
            <person name="Shi F.L."/>
            <person name="Lu J.Q."/>
            <person name="Li M."/>
            <person name="Wang Z.L."/>
        </authorList>
    </citation>
    <scope>NUCLEOTIDE SEQUENCE [LARGE SCALE GENOMIC DNA]</scope>
    <source>
        <strain evidence="3 4">USNM 41457</strain>
    </source>
</reference>
<accession>J9DAI1</accession>
<protein>
    <submittedName>
        <fullName evidence="3">Uncharacterized protein</fullName>
    </submittedName>
</protein>
<feature type="transmembrane region" description="Helical" evidence="2">
    <location>
        <begin position="12"/>
        <end position="36"/>
    </location>
</feature>
<organism evidence="3 4">
    <name type="scientific">Edhazardia aedis (strain USNM 41457)</name>
    <name type="common">Microsporidian parasite</name>
    <dbReference type="NCBI Taxonomy" id="1003232"/>
    <lineage>
        <taxon>Eukaryota</taxon>
        <taxon>Fungi</taxon>
        <taxon>Fungi incertae sedis</taxon>
        <taxon>Microsporidia</taxon>
        <taxon>Edhazardia</taxon>
    </lineage>
</organism>
<keyword evidence="4" id="KW-1185">Reference proteome</keyword>
<dbReference type="AlphaFoldDB" id="J9DAI1"/>
<evidence type="ECO:0000313" key="3">
    <source>
        <dbReference type="EMBL" id="EJW04756.1"/>
    </source>
</evidence>
<evidence type="ECO:0000256" key="2">
    <source>
        <dbReference type="SAM" id="Phobius"/>
    </source>
</evidence>
<evidence type="ECO:0000313" key="4">
    <source>
        <dbReference type="Proteomes" id="UP000003163"/>
    </source>
</evidence>
<feature type="compositionally biased region" description="Polar residues" evidence="1">
    <location>
        <begin position="317"/>
        <end position="326"/>
    </location>
</feature>
<dbReference type="EMBL" id="AFBI03000014">
    <property type="protein sequence ID" value="EJW04756.1"/>
    <property type="molecule type" value="Genomic_DNA"/>
</dbReference>
<keyword evidence="2" id="KW-1133">Transmembrane helix</keyword>
<dbReference type="Proteomes" id="UP000003163">
    <property type="component" value="Unassembled WGS sequence"/>
</dbReference>
<dbReference type="VEuPathDB" id="MicrosporidiaDB:EDEG_01046"/>
<sequence length="343" mass="40358">MSIKDSIANMKLGEILAVLGILFLGIPLIIILILFLNSLLEHHKEESRIEDLLNVSSSEIAECLRILKDGDHHRIMKRLLCYKRLNYHKMDRKYPFLWKNLCEELDLLLCIGKYADTRRKYENVHSYVELINLRNADENKEKNNAYNELSDKGTDKENNYEIVSIDSSTDYDLMTINDCNSKNYESFLGNHQMSVSSQEKKIENNINLDLTHNTIKILEFLLKCDLPSQLVFYKIIKKYVAFNLLEKKLNYKNFMNAILIYYGYDDLSKNSLRHWNSIKENIKQSTELEYFRIRQEMRYLKNMKNSSDESNKDSNSTADKCSTNSENNKHADVEMQNTEQLKK</sequence>
<proteinExistence type="predicted"/>
<gene>
    <name evidence="3" type="ORF">EDEG_01046</name>
</gene>
<name>J9DAI1_EDHAE</name>
<feature type="region of interest" description="Disordered" evidence="1">
    <location>
        <begin position="303"/>
        <end position="343"/>
    </location>
</feature>
<comment type="caution">
    <text evidence="3">The sequence shown here is derived from an EMBL/GenBank/DDBJ whole genome shotgun (WGS) entry which is preliminary data.</text>
</comment>
<reference evidence="4" key="2">
    <citation type="submission" date="2015-07" db="EMBL/GenBank/DDBJ databases">
        <title>Contrasting host-pathogen interactions and genome evolution in two generalist and specialist microsporidian pathogens of mosquitoes.</title>
        <authorList>
            <consortium name="The Broad Institute Genomics Platform"/>
            <consortium name="The Broad Institute Genome Sequencing Center for Infectious Disease"/>
            <person name="Cuomo C.A."/>
            <person name="Sanscrainte N.D."/>
            <person name="Goldberg J.M."/>
            <person name="Heiman D."/>
            <person name="Young S."/>
            <person name="Zeng Q."/>
            <person name="Becnel J.J."/>
            <person name="Birren B.W."/>
        </authorList>
    </citation>
    <scope>NUCLEOTIDE SEQUENCE [LARGE SCALE GENOMIC DNA]</scope>
    <source>
        <strain evidence="4">USNM 41457</strain>
    </source>
</reference>
<keyword evidence="2" id="KW-0472">Membrane</keyword>